<comment type="similarity">
    <text evidence="2 17">Belongs to the complex I subunit 2 family.</text>
</comment>
<dbReference type="PANTHER" id="PTHR46552">
    <property type="entry name" value="NADH-UBIQUINONE OXIDOREDUCTASE CHAIN 2"/>
    <property type="match status" value="1"/>
</dbReference>
<evidence type="ECO:0000256" key="13">
    <source>
        <dbReference type="ARBA" id="ARBA00023075"/>
    </source>
</evidence>
<feature type="transmembrane region" description="Helical" evidence="17">
    <location>
        <begin position="323"/>
        <end position="342"/>
    </location>
</feature>
<dbReference type="GO" id="GO:0008137">
    <property type="term" value="F:NADH dehydrogenase (ubiquinone) activity"/>
    <property type="evidence" value="ECO:0007669"/>
    <property type="project" value="UniProtKB-EC"/>
</dbReference>
<dbReference type="Pfam" id="PF06444">
    <property type="entry name" value="NADH_dehy_S2_C"/>
    <property type="match status" value="1"/>
</dbReference>
<feature type="transmembrane region" description="Helical" evidence="17">
    <location>
        <begin position="274"/>
        <end position="293"/>
    </location>
</feature>
<name>A0A7G9XUM2_9SAUR</name>
<evidence type="ECO:0000256" key="7">
    <source>
        <dbReference type="ARBA" id="ARBA00022692"/>
    </source>
</evidence>
<dbReference type="PANTHER" id="PTHR46552:SF1">
    <property type="entry name" value="NADH-UBIQUINONE OXIDOREDUCTASE CHAIN 2"/>
    <property type="match status" value="1"/>
</dbReference>
<feature type="transmembrane region" description="Helical" evidence="17">
    <location>
        <begin position="57"/>
        <end position="79"/>
    </location>
</feature>
<evidence type="ECO:0000256" key="8">
    <source>
        <dbReference type="ARBA" id="ARBA00022792"/>
    </source>
</evidence>
<gene>
    <name evidence="20" type="primary">ND2</name>
</gene>
<feature type="domain" description="NADH dehydrogenase subunit 2 C-terminal" evidence="19">
    <location>
        <begin position="290"/>
        <end position="342"/>
    </location>
</feature>
<keyword evidence="11 17" id="KW-1133">Transmembrane helix</keyword>
<evidence type="ECO:0000256" key="2">
    <source>
        <dbReference type="ARBA" id="ARBA00007012"/>
    </source>
</evidence>
<keyword evidence="15 17" id="KW-0472">Membrane</keyword>
<evidence type="ECO:0000256" key="6">
    <source>
        <dbReference type="ARBA" id="ARBA00022660"/>
    </source>
</evidence>
<sequence>MNPMMYSLFISTLSMGTIITMASHHWLLAWLGLELNTIAMIPILAKPHHPRATEAATKYFLIQAAAAATILFATTLNAWQTGQWTITQLTSPLAVTTLTIALAMKLGLAPTHLWYPEIMQGATMPTALIISTWQKIAPLTLLLMTSNCLPTNTLLTLGLISTLVGGWLGLNQTQTRKIMASSSIAHMGWLAVALTLNPNLTTLTLTMYITMTTTMFLMFISTTTKTLTDLNTAWSYSPTMMSMATMTLMSLGGLPPLTGFMPKWLIIKNLTHLQLLPLALMLVFATLPSLFFYTRMAYLTMLTTPPSTTTAKHKWRAKTSTPLTTPMLITMTTMLLPITTLIKYY</sequence>
<feature type="transmembrane region" description="Helical" evidence="17">
    <location>
        <begin position="202"/>
        <end position="221"/>
    </location>
</feature>
<evidence type="ECO:0000256" key="11">
    <source>
        <dbReference type="ARBA" id="ARBA00022989"/>
    </source>
</evidence>
<dbReference type="Pfam" id="PF00361">
    <property type="entry name" value="Proton_antipo_M"/>
    <property type="match status" value="1"/>
</dbReference>
<protein>
    <recommendedName>
        <fullName evidence="4 17">NADH-ubiquinone oxidoreductase chain 2</fullName>
        <ecNumber evidence="3 17">7.1.1.2</ecNumber>
    </recommendedName>
</protein>
<evidence type="ECO:0000256" key="1">
    <source>
        <dbReference type="ARBA" id="ARBA00004448"/>
    </source>
</evidence>
<evidence type="ECO:0000256" key="10">
    <source>
        <dbReference type="ARBA" id="ARBA00022982"/>
    </source>
</evidence>
<dbReference type="EMBL" id="MN694943">
    <property type="protein sequence ID" value="QNO39082.1"/>
    <property type="molecule type" value="Genomic_DNA"/>
</dbReference>
<evidence type="ECO:0000256" key="4">
    <source>
        <dbReference type="ARBA" id="ARBA00021008"/>
    </source>
</evidence>
<reference evidence="20" key="1">
    <citation type="submission" date="2019-11" db="EMBL/GenBank/DDBJ databases">
        <title>Conserved ZZ/ZW sex chromosomes in Caribbean croaking geckos (Aristelliger: Sphaerodactylidae).</title>
        <authorList>
            <person name="Keating S.E."/>
            <person name="Griffing A.H."/>
            <person name="Nielsen S.V."/>
            <person name="Scantlebury D.P."/>
            <person name="Gamble T."/>
        </authorList>
    </citation>
    <scope>NUCLEOTIDE SEQUENCE</scope>
</reference>
<evidence type="ECO:0000259" key="19">
    <source>
        <dbReference type="Pfam" id="PF06444"/>
    </source>
</evidence>
<dbReference type="InterPro" id="IPR001750">
    <property type="entry name" value="ND/Mrp_TM"/>
</dbReference>
<accession>A0A7G9XUM2</accession>
<feature type="transmembrane region" description="Helical" evidence="17">
    <location>
        <begin position="91"/>
        <end position="115"/>
    </location>
</feature>
<keyword evidence="14 17" id="KW-0496">Mitochondrion</keyword>
<keyword evidence="12 17" id="KW-0520">NAD</keyword>
<feature type="domain" description="NADH:quinone oxidoreductase/Mrp antiporter transmembrane" evidence="18">
    <location>
        <begin position="23"/>
        <end position="286"/>
    </location>
</feature>
<evidence type="ECO:0000256" key="5">
    <source>
        <dbReference type="ARBA" id="ARBA00022448"/>
    </source>
</evidence>
<keyword evidence="9 17" id="KW-1278">Translocase</keyword>
<proteinExistence type="inferred from homology"/>
<comment type="subcellular location">
    <subcellularLocation>
        <location evidence="1 17">Mitochondrion inner membrane</location>
        <topology evidence="1 17">Multi-pass membrane protein</topology>
    </subcellularLocation>
</comment>
<comment type="function">
    <text evidence="17">Core subunit of the mitochondrial membrane respiratory chain NADH dehydrogenase (Complex I) which catalyzes electron transfer from NADH through the respiratory chain, using ubiquinone as an electron acceptor. Essential for the catalytic activity and assembly of complex I.</text>
</comment>
<organism evidence="20">
    <name type="scientific">Aristelliger lar</name>
    <name type="common">spotted Caribbean gecko</name>
    <dbReference type="NCBI Taxonomy" id="460616"/>
    <lineage>
        <taxon>Eukaryota</taxon>
        <taxon>Metazoa</taxon>
        <taxon>Chordata</taxon>
        <taxon>Craniata</taxon>
        <taxon>Vertebrata</taxon>
        <taxon>Euteleostomi</taxon>
        <taxon>Lepidosauria</taxon>
        <taxon>Squamata</taxon>
        <taxon>Bifurcata</taxon>
        <taxon>Gekkota</taxon>
        <taxon>Sphaerodactylidae</taxon>
        <taxon>Aristelliger</taxon>
    </lineage>
</organism>
<dbReference type="AlphaFoldDB" id="A0A7G9XUM2"/>
<evidence type="ECO:0000256" key="12">
    <source>
        <dbReference type="ARBA" id="ARBA00023027"/>
    </source>
</evidence>
<dbReference type="InterPro" id="IPR010933">
    <property type="entry name" value="NADH_DH_su2_C"/>
</dbReference>
<keyword evidence="10 17" id="KW-0249">Electron transport</keyword>
<evidence type="ECO:0000256" key="9">
    <source>
        <dbReference type="ARBA" id="ARBA00022967"/>
    </source>
</evidence>
<evidence type="ECO:0000256" key="16">
    <source>
        <dbReference type="ARBA" id="ARBA00049551"/>
    </source>
</evidence>
<geneLocation type="mitochondrion" evidence="20"/>
<feature type="transmembrane region" description="Helical" evidence="17">
    <location>
        <begin position="152"/>
        <end position="171"/>
    </location>
</feature>
<evidence type="ECO:0000256" key="14">
    <source>
        <dbReference type="ARBA" id="ARBA00023128"/>
    </source>
</evidence>
<dbReference type="PRINTS" id="PR01436">
    <property type="entry name" value="NADHDHGNASE2"/>
</dbReference>
<dbReference type="EC" id="7.1.1.2" evidence="3 17"/>
<keyword evidence="6 17" id="KW-0679">Respiratory chain</keyword>
<keyword evidence="7 17" id="KW-0812">Transmembrane</keyword>
<evidence type="ECO:0000256" key="17">
    <source>
        <dbReference type="RuleBase" id="RU003403"/>
    </source>
</evidence>
<evidence type="ECO:0000256" key="3">
    <source>
        <dbReference type="ARBA" id="ARBA00012944"/>
    </source>
</evidence>
<evidence type="ECO:0000256" key="15">
    <source>
        <dbReference type="ARBA" id="ARBA00023136"/>
    </source>
</evidence>
<keyword evidence="5" id="KW-0813">Transport</keyword>
<evidence type="ECO:0000313" key="20">
    <source>
        <dbReference type="EMBL" id="QNO39085.1"/>
    </source>
</evidence>
<dbReference type="GO" id="GO:0006120">
    <property type="term" value="P:mitochondrial electron transport, NADH to ubiquinone"/>
    <property type="evidence" value="ECO:0007669"/>
    <property type="project" value="InterPro"/>
</dbReference>
<dbReference type="GO" id="GO:0005743">
    <property type="term" value="C:mitochondrial inner membrane"/>
    <property type="evidence" value="ECO:0007669"/>
    <property type="project" value="UniProtKB-SubCell"/>
</dbReference>
<keyword evidence="8 17" id="KW-0999">Mitochondrion inner membrane</keyword>
<dbReference type="EMBL" id="MN694946">
    <property type="protein sequence ID" value="QNO39085.1"/>
    <property type="molecule type" value="Genomic_DNA"/>
</dbReference>
<dbReference type="InterPro" id="IPR050175">
    <property type="entry name" value="Complex_I_Subunit_2"/>
</dbReference>
<comment type="catalytic activity">
    <reaction evidence="16 17">
        <text>a ubiquinone + NADH + 5 H(+)(in) = a ubiquinol + NAD(+) + 4 H(+)(out)</text>
        <dbReference type="Rhea" id="RHEA:29091"/>
        <dbReference type="Rhea" id="RHEA-COMP:9565"/>
        <dbReference type="Rhea" id="RHEA-COMP:9566"/>
        <dbReference type="ChEBI" id="CHEBI:15378"/>
        <dbReference type="ChEBI" id="CHEBI:16389"/>
        <dbReference type="ChEBI" id="CHEBI:17976"/>
        <dbReference type="ChEBI" id="CHEBI:57540"/>
        <dbReference type="ChEBI" id="CHEBI:57945"/>
        <dbReference type="EC" id="7.1.1.2"/>
    </reaction>
</comment>
<evidence type="ECO:0000259" key="18">
    <source>
        <dbReference type="Pfam" id="PF00361"/>
    </source>
</evidence>
<feature type="transmembrane region" description="Helical" evidence="17">
    <location>
        <begin position="178"/>
        <end position="196"/>
    </location>
</feature>
<dbReference type="InterPro" id="IPR003917">
    <property type="entry name" value="NADH_UbQ_OxRdtase_chain2"/>
</dbReference>
<feature type="transmembrane region" description="Helical" evidence="17">
    <location>
        <begin position="233"/>
        <end position="254"/>
    </location>
</feature>
<keyword evidence="13 17" id="KW-0830">Ubiquinone</keyword>